<evidence type="ECO:0000313" key="2">
    <source>
        <dbReference type="Proteomes" id="UP000762676"/>
    </source>
</evidence>
<dbReference type="AlphaFoldDB" id="A0AAV4IDN1"/>
<reference evidence="1 2" key="1">
    <citation type="journal article" date="2021" name="Elife">
        <title>Chloroplast acquisition without the gene transfer in kleptoplastic sea slugs, Plakobranchus ocellatus.</title>
        <authorList>
            <person name="Maeda T."/>
            <person name="Takahashi S."/>
            <person name="Yoshida T."/>
            <person name="Shimamura S."/>
            <person name="Takaki Y."/>
            <person name="Nagai Y."/>
            <person name="Toyoda A."/>
            <person name="Suzuki Y."/>
            <person name="Arimoto A."/>
            <person name="Ishii H."/>
            <person name="Satoh N."/>
            <person name="Nishiyama T."/>
            <person name="Hasebe M."/>
            <person name="Maruyama T."/>
            <person name="Minagawa J."/>
            <person name="Obokata J."/>
            <person name="Shigenobu S."/>
        </authorList>
    </citation>
    <scope>NUCLEOTIDE SEQUENCE [LARGE SCALE GENOMIC DNA]</scope>
</reference>
<protein>
    <submittedName>
        <fullName evidence="1">Uncharacterized protein</fullName>
    </submittedName>
</protein>
<gene>
    <name evidence="1" type="ORF">ElyMa_002997200</name>
</gene>
<name>A0AAV4IDN1_9GAST</name>
<keyword evidence="2" id="KW-1185">Reference proteome</keyword>
<accession>A0AAV4IDN1</accession>
<dbReference type="EMBL" id="BMAT01006176">
    <property type="protein sequence ID" value="GFS07749.1"/>
    <property type="molecule type" value="Genomic_DNA"/>
</dbReference>
<evidence type="ECO:0000313" key="1">
    <source>
        <dbReference type="EMBL" id="GFS07749.1"/>
    </source>
</evidence>
<sequence length="116" mass="13051">MTVLLVNLGSMINKGGGVGEDVKIDTESPSSLLRAKEDMVQQDHKGKDKDKNLQLKCKGSPILVVLRSRDMANQQDNTSETTSTVLQQQIYVHEMRRIISIHWPEIISYTNLGERT</sequence>
<comment type="caution">
    <text evidence="1">The sequence shown here is derived from an EMBL/GenBank/DDBJ whole genome shotgun (WGS) entry which is preliminary data.</text>
</comment>
<proteinExistence type="predicted"/>
<dbReference type="Proteomes" id="UP000762676">
    <property type="component" value="Unassembled WGS sequence"/>
</dbReference>
<organism evidence="1 2">
    <name type="scientific">Elysia marginata</name>
    <dbReference type="NCBI Taxonomy" id="1093978"/>
    <lineage>
        <taxon>Eukaryota</taxon>
        <taxon>Metazoa</taxon>
        <taxon>Spiralia</taxon>
        <taxon>Lophotrochozoa</taxon>
        <taxon>Mollusca</taxon>
        <taxon>Gastropoda</taxon>
        <taxon>Heterobranchia</taxon>
        <taxon>Euthyneura</taxon>
        <taxon>Panpulmonata</taxon>
        <taxon>Sacoglossa</taxon>
        <taxon>Placobranchoidea</taxon>
        <taxon>Plakobranchidae</taxon>
        <taxon>Elysia</taxon>
    </lineage>
</organism>